<dbReference type="InParanoid" id="A0A0R0I2A1"/>
<dbReference type="Proteomes" id="UP000008827">
    <property type="component" value="Chromosome 10"/>
</dbReference>
<organism evidence="1">
    <name type="scientific">Glycine max</name>
    <name type="common">Soybean</name>
    <name type="synonym">Glycine hispida</name>
    <dbReference type="NCBI Taxonomy" id="3847"/>
    <lineage>
        <taxon>Eukaryota</taxon>
        <taxon>Viridiplantae</taxon>
        <taxon>Streptophyta</taxon>
        <taxon>Embryophyta</taxon>
        <taxon>Tracheophyta</taxon>
        <taxon>Spermatophyta</taxon>
        <taxon>Magnoliopsida</taxon>
        <taxon>eudicotyledons</taxon>
        <taxon>Gunneridae</taxon>
        <taxon>Pentapetalae</taxon>
        <taxon>rosids</taxon>
        <taxon>fabids</taxon>
        <taxon>Fabales</taxon>
        <taxon>Fabaceae</taxon>
        <taxon>Papilionoideae</taxon>
        <taxon>50 kb inversion clade</taxon>
        <taxon>NPAAA clade</taxon>
        <taxon>indigoferoid/millettioid clade</taxon>
        <taxon>Phaseoleae</taxon>
        <taxon>Glycine</taxon>
        <taxon>Glycine subgen. Soja</taxon>
    </lineage>
</organism>
<reference evidence="1" key="3">
    <citation type="submission" date="2018-07" db="EMBL/GenBank/DDBJ databases">
        <title>WGS assembly of Glycine max.</title>
        <authorList>
            <person name="Schmutz J."/>
            <person name="Cannon S."/>
            <person name="Schlueter J."/>
            <person name="Ma J."/>
            <person name="Mitros T."/>
            <person name="Nelson W."/>
            <person name="Hyten D."/>
            <person name="Song Q."/>
            <person name="Thelen J."/>
            <person name="Cheng J."/>
            <person name="Xu D."/>
            <person name="Hellsten U."/>
            <person name="May G."/>
            <person name="Yu Y."/>
            <person name="Sakurai T."/>
            <person name="Umezawa T."/>
            <person name="Bhattacharyya M."/>
            <person name="Sandhu D."/>
            <person name="Valliyodan B."/>
            <person name="Lindquist E."/>
            <person name="Peto M."/>
            <person name="Grant D."/>
            <person name="Shu S."/>
            <person name="Goodstein D."/>
            <person name="Barry K."/>
            <person name="Futrell-Griggs M."/>
            <person name="Abernathy B."/>
            <person name="Du J."/>
            <person name="Tian Z."/>
            <person name="Zhu L."/>
            <person name="Gill N."/>
            <person name="Joshi T."/>
            <person name="Libault M."/>
            <person name="Sethuraman A."/>
            <person name="Zhang X."/>
            <person name="Shinozaki K."/>
            <person name="Nguyen H."/>
            <person name="Wing R."/>
            <person name="Cregan P."/>
            <person name="Specht J."/>
            <person name="Grimwood J."/>
            <person name="Rokhsar D."/>
            <person name="Stacey G."/>
            <person name="Shoemaker R."/>
            <person name="Jackson S."/>
        </authorList>
    </citation>
    <scope>NUCLEOTIDE SEQUENCE</scope>
    <source>
        <tissue evidence="1">Callus</tissue>
    </source>
</reference>
<gene>
    <name evidence="1" type="ORF">GLYMA_10G085800</name>
</gene>
<reference evidence="2" key="2">
    <citation type="submission" date="2018-02" db="UniProtKB">
        <authorList>
            <consortium name="EnsemblPlants"/>
        </authorList>
    </citation>
    <scope>IDENTIFICATION</scope>
    <source>
        <strain evidence="2">Williams 82</strain>
    </source>
</reference>
<evidence type="ECO:0000313" key="1">
    <source>
        <dbReference type="EMBL" id="KRH32911.1"/>
    </source>
</evidence>
<name>A0A0R0I2A1_SOYBN</name>
<dbReference type="AlphaFoldDB" id="A0A0R0I2A1"/>
<evidence type="ECO:0000313" key="3">
    <source>
        <dbReference type="Proteomes" id="UP000008827"/>
    </source>
</evidence>
<evidence type="ECO:0000313" key="2">
    <source>
        <dbReference type="EnsemblPlants" id="KRH32911"/>
    </source>
</evidence>
<dbReference type="Gramene" id="KRH32911">
    <property type="protein sequence ID" value="KRH32911"/>
    <property type="gene ID" value="GLYMA_10G085800"/>
</dbReference>
<reference evidence="1 2" key="1">
    <citation type="journal article" date="2010" name="Nature">
        <title>Genome sequence of the palaeopolyploid soybean.</title>
        <authorList>
            <person name="Schmutz J."/>
            <person name="Cannon S.B."/>
            <person name="Schlueter J."/>
            <person name="Ma J."/>
            <person name="Mitros T."/>
            <person name="Nelson W."/>
            <person name="Hyten D.L."/>
            <person name="Song Q."/>
            <person name="Thelen J.J."/>
            <person name="Cheng J."/>
            <person name="Xu D."/>
            <person name="Hellsten U."/>
            <person name="May G.D."/>
            <person name="Yu Y."/>
            <person name="Sakurai T."/>
            <person name="Umezawa T."/>
            <person name="Bhattacharyya M.K."/>
            <person name="Sandhu D."/>
            <person name="Valliyodan B."/>
            <person name="Lindquist E."/>
            <person name="Peto M."/>
            <person name="Grant D."/>
            <person name="Shu S."/>
            <person name="Goodstein D."/>
            <person name="Barry K."/>
            <person name="Futrell-Griggs M."/>
            <person name="Abernathy B."/>
            <person name="Du J."/>
            <person name="Tian Z."/>
            <person name="Zhu L."/>
            <person name="Gill N."/>
            <person name="Joshi T."/>
            <person name="Libault M."/>
            <person name="Sethuraman A."/>
            <person name="Zhang X.-C."/>
            <person name="Shinozaki K."/>
            <person name="Nguyen H.T."/>
            <person name="Wing R.A."/>
            <person name="Cregan P."/>
            <person name="Specht J."/>
            <person name="Grimwood J."/>
            <person name="Rokhsar D."/>
            <person name="Stacey G."/>
            <person name="Shoemaker R.C."/>
            <person name="Jackson S.A."/>
        </authorList>
    </citation>
    <scope>NUCLEOTIDE SEQUENCE</scope>
    <source>
        <strain evidence="2">cv. Williams 82</strain>
        <tissue evidence="1">Callus</tissue>
    </source>
</reference>
<proteinExistence type="predicted"/>
<keyword evidence="3" id="KW-1185">Reference proteome</keyword>
<dbReference type="EnsemblPlants" id="KRH32911">
    <property type="protein sequence ID" value="KRH32911"/>
    <property type="gene ID" value="GLYMA_10G085800"/>
</dbReference>
<dbReference type="EMBL" id="CM000843">
    <property type="protein sequence ID" value="KRH32911.1"/>
    <property type="molecule type" value="Genomic_DNA"/>
</dbReference>
<accession>A0A0R0I2A1</accession>
<protein>
    <submittedName>
        <fullName evidence="1 2">Uncharacterized protein</fullName>
    </submittedName>
</protein>
<sequence length="137" mass="15685">MSPPATVHHYISHSKPLQYVSKLLQYVSKAFPIRFPSPDVLGPFASLFLQKSQAPFFLPFSLSLISLSPIAISPFSVPSFHFFILPVFLHFFTSKAMIFYTKIMIFISDSMTTISYLRSFPGLHFYIVFLVEEHTKV</sequence>